<sequence length="709" mass="79208">MSSPGRRARQLSSDLEDYLDEADEADVLALVADTERERNVNGDGDASLDLDLGHVLKVEANDVELSTSDLFTASDLENRRKGARETSREQSQHREIEEDIEDGLSSIGNRTDERKAEADSSFHVQELGASFNSLSHAHAELMRLSEGLQLKARLLAEQENNIASQRLHIEQAQLEIEDRRATLAQREAVMGERLAEEERMLQQDVQLAQQRLRDSAREELASAKDKLHTQRETLLHKLGRAQKLARQRAKQLSHAEDRIRLLTEKNRRLDARAADLELEMATQTNELDRVRAELDNTRKKFRVETWRRQKTQSQRQEEAASAEARRADETQHARARSSLEFAQDRQMLMTLADGLADALLSRNAPTESLSEDLFVHKLLPGLAHALHLASGPSAPSRVAGLQGGDVDAASGGDKAQGAQRERLLLLVMYCLQGVEMLQRQRGTDDANRSEEDRTRSSMVHRFASRLLKTVHVPVLGPDARTVGRSEMLSAQVVLGMHMLKKPLEPSALLSPLRVVCRGVATAEGCELMLRFPVSLEPALRVLYFTGHAAWRPCVREVVMLLLAISRKSEYQTKFLHRISRAIFFADACEAVLTTVQKLETHETDRAFTDCACEAASIIAVILQRLTRTESGVDFVRGAFRGCDLVGLLNECQRVTAALGARASDKDSLEFFQLNARAVEAALKVRLQREREQYEQASSSASSISSGEDR</sequence>
<evidence type="ECO:0000313" key="3">
    <source>
        <dbReference type="EMBL" id="GBG27684.1"/>
    </source>
</evidence>
<dbReference type="InParanoid" id="A0A2R5GII5"/>
<keyword evidence="1" id="KW-0175">Coiled coil</keyword>
<accession>A0A2R5GII5</accession>
<feature type="coiled-coil region" evidence="1">
    <location>
        <begin position="213"/>
        <end position="300"/>
    </location>
</feature>
<dbReference type="EMBL" id="BEYU01000035">
    <property type="protein sequence ID" value="GBG27684.1"/>
    <property type="molecule type" value="Genomic_DNA"/>
</dbReference>
<feature type="compositionally biased region" description="Basic and acidic residues" evidence="2">
    <location>
        <begin position="78"/>
        <end position="96"/>
    </location>
</feature>
<name>A0A2R5GII5_9STRA</name>
<feature type="compositionally biased region" description="Basic and acidic residues" evidence="2">
    <location>
        <begin position="315"/>
        <end position="332"/>
    </location>
</feature>
<gene>
    <name evidence="3" type="ORF">FCC1311_039072</name>
</gene>
<feature type="region of interest" description="Disordered" evidence="2">
    <location>
        <begin position="78"/>
        <end position="107"/>
    </location>
</feature>
<evidence type="ECO:0000313" key="4">
    <source>
        <dbReference type="Proteomes" id="UP000241890"/>
    </source>
</evidence>
<feature type="region of interest" description="Disordered" evidence="2">
    <location>
        <begin position="305"/>
        <end position="339"/>
    </location>
</feature>
<organism evidence="3 4">
    <name type="scientific">Hondaea fermentalgiana</name>
    <dbReference type="NCBI Taxonomy" id="2315210"/>
    <lineage>
        <taxon>Eukaryota</taxon>
        <taxon>Sar</taxon>
        <taxon>Stramenopiles</taxon>
        <taxon>Bigyra</taxon>
        <taxon>Labyrinthulomycetes</taxon>
        <taxon>Thraustochytrida</taxon>
        <taxon>Thraustochytriidae</taxon>
        <taxon>Hondaea</taxon>
    </lineage>
</organism>
<keyword evidence="4" id="KW-1185">Reference proteome</keyword>
<protein>
    <submittedName>
        <fullName evidence="3">Uncharacterized protein</fullName>
    </submittedName>
</protein>
<reference evidence="3 4" key="1">
    <citation type="submission" date="2017-12" db="EMBL/GenBank/DDBJ databases">
        <title>Sequencing, de novo assembly and annotation of complete genome of a new Thraustochytrid species, strain FCC1311.</title>
        <authorList>
            <person name="Sedici K."/>
            <person name="Godart F."/>
            <person name="Aiese Cigliano R."/>
            <person name="Sanseverino W."/>
            <person name="Barakat M."/>
            <person name="Ortet P."/>
            <person name="Marechal E."/>
            <person name="Cagnac O."/>
            <person name="Amato A."/>
        </authorList>
    </citation>
    <scope>NUCLEOTIDE SEQUENCE [LARGE SCALE GENOMIC DNA]</scope>
</reference>
<dbReference type="Proteomes" id="UP000241890">
    <property type="component" value="Unassembled WGS sequence"/>
</dbReference>
<dbReference type="AlphaFoldDB" id="A0A2R5GII5"/>
<comment type="caution">
    <text evidence="3">The sequence shown here is derived from an EMBL/GenBank/DDBJ whole genome shotgun (WGS) entry which is preliminary data.</text>
</comment>
<evidence type="ECO:0000256" key="1">
    <source>
        <dbReference type="SAM" id="Coils"/>
    </source>
</evidence>
<evidence type="ECO:0000256" key="2">
    <source>
        <dbReference type="SAM" id="MobiDB-lite"/>
    </source>
</evidence>
<proteinExistence type="predicted"/>